<name>F8L4R1_SIMNZ</name>
<dbReference type="RefSeq" id="WP_013942937.1">
    <property type="nucleotide sequence ID" value="NC_015713.1"/>
</dbReference>
<evidence type="ECO:0000313" key="1">
    <source>
        <dbReference type="EMBL" id="CCB88470.1"/>
    </source>
</evidence>
<dbReference type="EMBL" id="FR872582">
    <property type="protein sequence ID" value="CCB88470.1"/>
    <property type="molecule type" value="Genomic_DNA"/>
</dbReference>
<proteinExistence type="predicted"/>
<dbReference type="Proteomes" id="UP000000496">
    <property type="component" value="Chromosome gsn.131"/>
</dbReference>
<dbReference type="eggNOG" id="ENOG502ZWGH">
    <property type="taxonomic scope" value="Bacteria"/>
</dbReference>
<keyword evidence="2" id="KW-1185">Reference proteome</keyword>
<dbReference type="OrthoDB" id="21508at2"/>
<sequence>MNIADYTAFFHDGSLLAIDIEDKGITLTLESAEIDPNEIEDVKILSKSNTLFGKLHLKNVKSIKLNRKIYTGVFHKFYDDGEILDFEVYPNEIFLLIEWSTFPPKSKTNDVSRIEIETDEIYWENMSWAEGYKFGPNVND</sequence>
<accession>F8L4R1</accession>
<organism evidence="1 2">
    <name type="scientific">Simkania negevensis (strain ATCC VR-1471 / DSM 27360 / Z)</name>
    <dbReference type="NCBI Taxonomy" id="331113"/>
    <lineage>
        <taxon>Bacteria</taxon>
        <taxon>Pseudomonadati</taxon>
        <taxon>Chlamydiota</taxon>
        <taxon>Chlamydiia</taxon>
        <taxon>Parachlamydiales</taxon>
        <taxon>Simkaniaceae</taxon>
        <taxon>Simkania</taxon>
    </lineage>
</organism>
<reference key="1">
    <citation type="journal article" date="2011" name="Mol. Biol. Evol.">
        <title>Unity in variety -- the pan-genome of the Chlamydiae.</title>
        <authorList>
            <person name="Collingro A."/>
            <person name="Tischler P."/>
            <person name="Weinmaier T."/>
            <person name="Penz T."/>
            <person name="Heinz E."/>
            <person name="Brunham R.C."/>
            <person name="Read T.D."/>
            <person name="Bavoil P.M."/>
            <person name="Sachse K."/>
            <person name="Kahane S."/>
            <person name="Friedman M.G."/>
            <person name="Rattei T."/>
            <person name="Myers G.S.A."/>
            <person name="Horn M."/>
        </authorList>
    </citation>
    <scope>NUCLEOTIDE SEQUENCE</scope>
    <source>
        <strain>Z</strain>
    </source>
</reference>
<dbReference type="KEGG" id="sng:SNE_A05930"/>
<reference evidence="1 2" key="2">
    <citation type="journal article" date="2011" name="Mol. Biol. Evol.">
        <title>Unity in variety--the pan-genome of the Chlamydiae.</title>
        <authorList>
            <person name="Collingro A."/>
            <person name="Tischler P."/>
            <person name="Weinmaier T."/>
            <person name="Penz T."/>
            <person name="Heinz E."/>
            <person name="Brunham R.C."/>
            <person name="Read T.D."/>
            <person name="Bavoil P.M."/>
            <person name="Sachse K."/>
            <person name="Kahane S."/>
            <person name="Friedman M.G."/>
            <person name="Rattei T."/>
            <person name="Myers G.S."/>
            <person name="Horn M."/>
        </authorList>
    </citation>
    <scope>NUCLEOTIDE SEQUENCE [LARGE SCALE GENOMIC DNA]</scope>
    <source>
        <strain evidence="2">ATCC VR-1471 / Z</strain>
    </source>
</reference>
<evidence type="ECO:0000313" key="2">
    <source>
        <dbReference type="Proteomes" id="UP000000496"/>
    </source>
</evidence>
<dbReference type="STRING" id="331113.SNE_A05930"/>
<dbReference type="AlphaFoldDB" id="F8L4R1"/>
<gene>
    <name evidence="1" type="ordered locus">SNE_A05930</name>
</gene>
<dbReference type="HOGENOM" id="CLU_1980081_0_0_0"/>
<protein>
    <submittedName>
        <fullName evidence="1">Uncharacterized protein</fullName>
    </submittedName>
</protein>